<evidence type="ECO:0000313" key="2">
    <source>
        <dbReference type="EMBL" id="ADN57857.1"/>
    </source>
</evidence>
<protein>
    <submittedName>
        <fullName evidence="2">Uncharacterized protein</fullName>
    </submittedName>
</protein>
<dbReference type="InterPro" id="IPR053842">
    <property type="entry name" value="NikA-like"/>
</dbReference>
<sequence length="244" mass="24686">MTKPSERIVVFVTPAQKRAIAAAAEQHGISVSELMRRAVLSFDATSEQVKAASIVDRLNAPRAPDALDAALRRVANHTARDTAHDTAHGTAHGSASERAALPAALRARGSGEAQPLADASANANIDADAAPFAAAGRTARESSVPAPAGQAPADSIPSASAPAPLLPADVLAALTTEVDENAVATAEAVARIAAARAAASGTPAPVTASTQSRMKSVFGRPRLDTTPEDDEPQGNLGTEGGRFA</sequence>
<dbReference type="HOGENOM" id="CLU_1308204_0_0_4"/>
<proteinExistence type="predicted"/>
<feature type="region of interest" description="Disordered" evidence="1">
    <location>
        <begin position="134"/>
        <end position="160"/>
    </location>
</feature>
<evidence type="ECO:0000256" key="1">
    <source>
        <dbReference type="SAM" id="MobiDB-lite"/>
    </source>
</evidence>
<dbReference type="AlphaFoldDB" id="E1T9W9"/>
<accession>E1T9W9</accession>
<gene>
    <name evidence="2" type="ordered locus">BC1003_1891</name>
</gene>
<dbReference type="KEGG" id="bgf:BC1003_1891"/>
<dbReference type="eggNOG" id="ENOG50315VU">
    <property type="taxonomic scope" value="Bacteria"/>
</dbReference>
<name>E1T9W9_BURSG</name>
<feature type="compositionally biased region" description="Basic and acidic residues" evidence="1">
    <location>
        <begin position="78"/>
        <end position="87"/>
    </location>
</feature>
<reference evidence="2" key="1">
    <citation type="submission" date="2010-09" db="EMBL/GenBank/DDBJ databases">
        <title>Complete sequence of chromosome1 of Burkholderia sp. CCGE1003.</title>
        <authorList>
            <consortium name="US DOE Joint Genome Institute"/>
            <person name="Lucas S."/>
            <person name="Copeland A."/>
            <person name="Lapidus A."/>
            <person name="Cheng J.-F."/>
            <person name="Bruce D."/>
            <person name="Goodwin L."/>
            <person name="Pitluck S."/>
            <person name="Daligault H."/>
            <person name="Davenport K."/>
            <person name="Detter J.C."/>
            <person name="Han C."/>
            <person name="Tapia R."/>
            <person name="Land M."/>
            <person name="Hauser L."/>
            <person name="Jeffries C."/>
            <person name="Kyrpides N."/>
            <person name="Ivanova N."/>
            <person name="Ovchinnikova G."/>
            <person name="Martinez-Romero E."/>
            <person name="Rogel M.A."/>
            <person name="Auchtung J."/>
            <person name="Tiedje J.M."/>
            <person name="Woyke T."/>
        </authorList>
    </citation>
    <scope>NUCLEOTIDE SEQUENCE</scope>
    <source>
        <strain evidence="2">CCGE1003</strain>
    </source>
</reference>
<feature type="region of interest" description="Disordered" evidence="1">
    <location>
        <begin position="197"/>
        <end position="244"/>
    </location>
</feature>
<feature type="compositionally biased region" description="Low complexity" evidence="1">
    <location>
        <begin position="151"/>
        <end position="160"/>
    </location>
</feature>
<dbReference type="Pfam" id="PF21983">
    <property type="entry name" value="NikA-like"/>
    <property type="match status" value="1"/>
</dbReference>
<organism evidence="2">
    <name type="scientific">Burkholderia sp. (strain CCGE1003)</name>
    <dbReference type="NCBI Taxonomy" id="640512"/>
    <lineage>
        <taxon>Bacteria</taxon>
        <taxon>Pseudomonadati</taxon>
        <taxon>Pseudomonadota</taxon>
        <taxon>Betaproteobacteria</taxon>
        <taxon>Burkholderiales</taxon>
        <taxon>Burkholderiaceae</taxon>
        <taxon>Burkholderia</taxon>
    </lineage>
</organism>
<dbReference type="EMBL" id="CP002217">
    <property type="protein sequence ID" value="ADN57857.1"/>
    <property type="molecule type" value="Genomic_DNA"/>
</dbReference>
<feature type="region of interest" description="Disordered" evidence="1">
    <location>
        <begin position="78"/>
        <end position="97"/>
    </location>
</feature>
<dbReference type="OrthoDB" id="9008877at2"/>